<dbReference type="SUPFAM" id="SSF50969">
    <property type="entry name" value="YVTN repeat-like/Quinoprotein amine dehydrogenase"/>
    <property type="match status" value="1"/>
</dbReference>
<dbReference type="PANTHER" id="PTHR31270:SF1">
    <property type="entry name" value="GLUTAMINYL-PEPTIDE CYCLOTRANSFERASE"/>
    <property type="match status" value="1"/>
</dbReference>
<feature type="chain" id="PRO_5046623904" evidence="1">
    <location>
        <begin position="26"/>
        <end position="261"/>
    </location>
</feature>
<comment type="caution">
    <text evidence="2">The sequence shown here is derived from an EMBL/GenBank/DDBJ whole genome shotgun (WGS) entry which is preliminary data.</text>
</comment>
<evidence type="ECO:0000256" key="1">
    <source>
        <dbReference type="SAM" id="SignalP"/>
    </source>
</evidence>
<sequence length="261" mass="28609">MARFFSASRLALAALFVAAVSVAPASGAAAPVCGYHVVKTYPHDATAFTEGLFYADGALFESTGKRGDSRIFRRALADTAPLVETRIDPTLFGEGIVLWKDQIISLTWRDGLGYRWDAKTLKQLGYFYYAGEGWAMTIHDGTIYQSDGSASLRLRDPETMAQTGTLAVTDDGKPVRKLNELEWIGGEIWANVWLTDRIARIDPATGQVKAWIDLSRLGDEAGASDYDAVLNGIAYDPEGKRIFVTGKNWTKLFEIVPDCGK</sequence>
<dbReference type="Proteomes" id="UP001162880">
    <property type="component" value="Unassembled WGS sequence"/>
</dbReference>
<organism evidence="2 3">
    <name type="scientific">Novosphingobium album</name>
    <name type="common">ex Hu et al. 2023</name>
    <dbReference type="NCBI Taxonomy" id="2930093"/>
    <lineage>
        <taxon>Bacteria</taxon>
        <taxon>Pseudomonadati</taxon>
        <taxon>Pseudomonadota</taxon>
        <taxon>Alphaproteobacteria</taxon>
        <taxon>Sphingomonadales</taxon>
        <taxon>Sphingomonadaceae</taxon>
        <taxon>Novosphingobium</taxon>
    </lineage>
</organism>
<name>A0ABT0B2L7_9SPHN</name>
<dbReference type="InterPro" id="IPR007788">
    <property type="entry name" value="QCT"/>
</dbReference>
<dbReference type="InterPro" id="IPR011044">
    <property type="entry name" value="Quino_amine_DH_bsu"/>
</dbReference>
<dbReference type="EMBL" id="JALHLE010000018">
    <property type="protein sequence ID" value="MCJ2179275.1"/>
    <property type="molecule type" value="Genomic_DNA"/>
</dbReference>
<keyword evidence="3" id="KW-1185">Reference proteome</keyword>
<dbReference type="RefSeq" id="WP_243994097.1">
    <property type="nucleotide sequence ID" value="NZ_JALHLE010000018.1"/>
</dbReference>
<evidence type="ECO:0000313" key="2">
    <source>
        <dbReference type="EMBL" id="MCJ2179275.1"/>
    </source>
</evidence>
<proteinExistence type="predicted"/>
<dbReference type="Pfam" id="PF05096">
    <property type="entry name" value="Glu_cyclase_2"/>
    <property type="match status" value="1"/>
</dbReference>
<gene>
    <name evidence="2" type="ORF">MTR64_11905</name>
</gene>
<feature type="signal peptide" evidence="1">
    <location>
        <begin position="1"/>
        <end position="25"/>
    </location>
</feature>
<accession>A0ABT0B2L7</accession>
<dbReference type="PANTHER" id="PTHR31270">
    <property type="entry name" value="GLUTAMINYL-PEPTIDE CYCLOTRANSFERASE"/>
    <property type="match status" value="1"/>
</dbReference>
<reference evidence="2" key="1">
    <citation type="submission" date="2022-03" db="EMBL/GenBank/DDBJ databases">
        <title>Identification of a novel bacterium isolated from mangrove sediments.</title>
        <authorList>
            <person name="Pan X."/>
        </authorList>
    </citation>
    <scope>NUCLEOTIDE SEQUENCE</scope>
    <source>
        <strain evidence="2">B2580</strain>
    </source>
</reference>
<evidence type="ECO:0000313" key="3">
    <source>
        <dbReference type="Proteomes" id="UP001162880"/>
    </source>
</evidence>
<keyword evidence="1" id="KW-0732">Signal</keyword>
<protein>
    <submittedName>
        <fullName evidence="2">Glutaminyl-peptide cyclotransferase</fullName>
    </submittedName>
</protein>